<protein>
    <recommendedName>
        <fullName evidence="3">DUF7780 domain-containing protein</fullName>
    </recommendedName>
</protein>
<organism evidence="4 5">
    <name type="scientific">Ceratodon purpureus</name>
    <name type="common">Fire moss</name>
    <name type="synonym">Dicranum purpureum</name>
    <dbReference type="NCBI Taxonomy" id="3225"/>
    <lineage>
        <taxon>Eukaryota</taxon>
        <taxon>Viridiplantae</taxon>
        <taxon>Streptophyta</taxon>
        <taxon>Embryophyta</taxon>
        <taxon>Bryophyta</taxon>
        <taxon>Bryophytina</taxon>
        <taxon>Bryopsida</taxon>
        <taxon>Dicranidae</taxon>
        <taxon>Pseudoditrichales</taxon>
        <taxon>Ditrichaceae</taxon>
        <taxon>Ceratodon</taxon>
    </lineage>
</organism>
<keyword evidence="2" id="KW-0812">Transmembrane</keyword>
<dbReference type="InterPro" id="IPR056682">
    <property type="entry name" value="DUF7780"/>
</dbReference>
<dbReference type="Proteomes" id="UP000822688">
    <property type="component" value="Chromosome 5"/>
</dbReference>
<accession>A0A8T0I0E8</accession>
<feature type="domain" description="DUF7780" evidence="3">
    <location>
        <begin position="91"/>
        <end position="308"/>
    </location>
</feature>
<feature type="domain" description="DUF7780" evidence="3">
    <location>
        <begin position="404"/>
        <end position="466"/>
    </location>
</feature>
<comment type="caution">
    <text evidence="4">The sequence shown here is derived from an EMBL/GenBank/DDBJ whole genome shotgun (WGS) entry which is preliminary data.</text>
</comment>
<evidence type="ECO:0000259" key="3">
    <source>
        <dbReference type="Pfam" id="PF25002"/>
    </source>
</evidence>
<evidence type="ECO:0000313" key="4">
    <source>
        <dbReference type="EMBL" id="KAG0576904.1"/>
    </source>
</evidence>
<evidence type="ECO:0000256" key="1">
    <source>
        <dbReference type="SAM" id="MobiDB-lite"/>
    </source>
</evidence>
<feature type="transmembrane region" description="Helical" evidence="2">
    <location>
        <begin position="12"/>
        <end position="36"/>
    </location>
</feature>
<evidence type="ECO:0000313" key="5">
    <source>
        <dbReference type="Proteomes" id="UP000822688"/>
    </source>
</evidence>
<dbReference type="PANTHER" id="PTHR34960:SF1">
    <property type="entry name" value="EMB|CAB68146.1-RELATED"/>
    <property type="match status" value="1"/>
</dbReference>
<gene>
    <name evidence="4" type="ORF">KC19_5G116500</name>
</gene>
<name>A0A8T0I0E8_CERPU</name>
<keyword evidence="2" id="KW-1133">Transmembrane helix</keyword>
<reference evidence="4" key="1">
    <citation type="submission" date="2020-06" db="EMBL/GenBank/DDBJ databases">
        <title>WGS assembly of Ceratodon purpureus strain R40.</title>
        <authorList>
            <person name="Carey S.B."/>
            <person name="Jenkins J."/>
            <person name="Shu S."/>
            <person name="Lovell J.T."/>
            <person name="Sreedasyam A."/>
            <person name="Maumus F."/>
            <person name="Tiley G.P."/>
            <person name="Fernandez-Pozo N."/>
            <person name="Barry K."/>
            <person name="Chen C."/>
            <person name="Wang M."/>
            <person name="Lipzen A."/>
            <person name="Daum C."/>
            <person name="Saski C.A."/>
            <person name="Payton A.C."/>
            <person name="Mcbreen J.C."/>
            <person name="Conrad R.E."/>
            <person name="Kollar L.M."/>
            <person name="Olsson S."/>
            <person name="Huttunen S."/>
            <person name="Landis J.B."/>
            <person name="Wickett N.J."/>
            <person name="Johnson M.G."/>
            <person name="Rensing S.A."/>
            <person name="Grimwood J."/>
            <person name="Schmutz J."/>
            <person name="Mcdaniel S.F."/>
        </authorList>
    </citation>
    <scope>NUCLEOTIDE SEQUENCE</scope>
    <source>
        <strain evidence="4">R40</strain>
    </source>
</reference>
<keyword evidence="2" id="KW-0472">Membrane</keyword>
<proteinExistence type="predicted"/>
<feature type="region of interest" description="Disordered" evidence="1">
    <location>
        <begin position="348"/>
        <end position="376"/>
    </location>
</feature>
<dbReference type="Pfam" id="PF25002">
    <property type="entry name" value="DUF7780"/>
    <property type="match status" value="2"/>
</dbReference>
<dbReference type="EMBL" id="CM026425">
    <property type="protein sequence ID" value="KAG0576904.1"/>
    <property type="molecule type" value="Genomic_DNA"/>
</dbReference>
<feature type="compositionally biased region" description="Acidic residues" evidence="1">
    <location>
        <begin position="348"/>
        <end position="357"/>
    </location>
</feature>
<sequence>MASLLAKVVKPYYLGVVLLGVSIVVYCCFAFSIGVIDENNEELKQLYNHPHSHPPWPSLQSPMIGRRWRVLQSSAAGVAHPGKSVVLEVEKALHGMGTLFRRGTRPMRELIVAHLSEETSLASLRVFLRTLHRSGATARADVVVLFPGASVSPEVLAVFHEEEASFQKMMALCDPKTASKRRGRGSGISNATITPFNWLGFKRAEEEQHVRGEVIWGRSSSNSSSSLHLDNMNPTWAGYGSIVGFEMQDLDPHNVLSGFFEDSPAQLRRWVCYEMLLGMVRTKYRNTLITQANVLFVGDPLAAVRRRQHLYLTSEDRSWLDLDAEEFLESDGKLISFSSPHGRALLEVEEDESDTDSEGVNPNPNPYPPPKHRNSMKKGVREQETQIKGLIPSVYGNAVWQSLDKAHREKTVVSSNFAMGRTEYVRKLANKMTTEVVRIALEKKTRRPFHDKAVLNYLVHQSSVLGKRVLDHVKIVANKDSVVHSLVGSKQPNVFRNVRKGRASRYAIIQGLANTRPALDSDRARKIIAGIHSDICQSPAESQVYQDCSPGHAPGLYSW</sequence>
<evidence type="ECO:0000256" key="2">
    <source>
        <dbReference type="SAM" id="Phobius"/>
    </source>
</evidence>
<keyword evidence="5" id="KW-1185">Reference proteome</keyword>
<dbReference type="PANTHER" id="PTHR34960">
    <property type="entry name" value="EMB|CAB68146.1-RELATED"/>
    <property type="match status" value="1"/>
</dbReference>
<dbReference type="AlphaFoldDB" id="A0A8T0I0E8"/>